<keyword evidence="4" id="KW-0472">Membrane</keyword>
<dbReference type="Pfam" id="PF03180">
    <property type="entry name" value="Lipoprotein_9"/>
    <property type="match status" value="1"/>
</dbReference>
<evidence type="ECO:0000256" key="5">
    <source>
        <dbReference type="ARBA" id="ARBA00023139"/>
    </source>
</evidence>
<dbReference type="PANTHER" id="PTHR30429:SF1">
    <property type="entry name" value="D-METHIONINE-BINDING LIPOPROTEIN METQ-RELATED"/>
    <property type="match status" value="1"/>
</dbReference>
<evidence type="ECO:0000313" key="9">
    <source>
        <dbReference type="Proteomes" id="UP000235682"/>
    </source>
</evidence>
<keyword evidence="5" id="KW-0564">Palmitate</keyword>
<keyword evidence="3 7" id="KW-0732">Signal</keyword>
<dbReference type="GO" id="GO:0016020">
    <property type="term" value="C:membrane"/>
    <property type="evidence" value="ECO:0007669"/>
    <property type="project" value="UniProtKB-SubCell"/>
</dbReference>
<comment type="subcellular location">
    <subcellularLocation>
        <location evidence="1">Membrane</location>
        <topology evidence="1">Lipid-anchor</topology>
    </subcellularLocation>
</comment>
<proteinExistence type="inferred from homology"/>
<dbReference type="InterPro" id="IPR004872">
    <property type="entry name" value="Lipoprotein_NlpA"/>
</dbReference>
<dbReference type="RefSeq" id="WP_092085093.1">
    <property type="nucleotide sequence ID" value="NZ_FNEL01000017.1"/>
</dbReference>
<keyword evidence="6" id="KW-0449">Lipoprotein</keyword>
<feature type="signal peptide" evidence="7">
    <location>
        <begin position="1"/>
        <end position="24"/>
    </location>
</feature>
<organism evidence="8 9">
    <name type="scientific">Dolosicoccus paucivorans</name>
    <dbReference type="NCBI Taxonomy" id="84521"/>
    <lineage>
        <taxon>Bacteria</taxon>
        <taxon>Bacillati</taxon>
        <taxon>Bacillota</taxon>
        <taxon>Bacilli</taxon>
        <taxon>Lactobacillales</taxon>
        <taxon>Aerococcaceae</taxon>
        <taxon>Dolosicoccus</taxon>
    </lineage>
</organism>
<dbReference type="STRING" id="84521.SAMN04487994_101725"/>
<dbReference type="Gene3D" id="3.40.190.10">
    <property type="entry name" value="Periplasmic binding protein-like II"/>
    <property type="match status" value="2"/>
</dbReference>
<accession>A0A1G8L5Z0</accession>
<sequence>MKHWLLKSLLVILTLSLFSPLAQAKETVKVGVVGEIWEDVWNEVAKEAAKEDIDIEVILFTDYIQPNEALANGSIDLNSFQHIAFLNEWNENNKKDLEPIGFTIMSPTFYFSDKLKSLDDLEDGDIIAIPNEVTTQGRSLLALDFAGVIKLKDGVGTLATLDDIEENPKNIQFEELDNAQLAQVLPDVAASAVGAQFAVDSGLDLNEAIYTDSDHLKDMPDERKNVIVAKKEDKDNPVYKRVVELFQTEDIKDYIEKVSDGQYVPVW</sequence>
<dbReference type="OrthoDB" id="9812878at2"/>
<evidence type="ECO:0000313" key="8">
    <source>
        <dbReference type="EMBL" id="PMC58513.1"/>
    </source>
</evidence>
<gene>
    <name evidence="8" type="ORF">CJ205_04020</name>
</gene>
<dbReference type="PANTHER" id="PTHR30429">
    <property type="entry name" value="D-METHIONINE-BINDING LIPOPROTEIN METQ"/>
    <property type="match status" value="1"/>
</dbReference>
<dbReference type="SUPFAM" id="SSF53850">
    <property type="entry name" value="Periplasmic binding protein-like II"/>
    <property type="match status" value="1"/>
</dbReference>
<evidence type="ECO:0000256" key="3">
    <source>
        <dbReference type="ARBA" id="ARBA00022729"/>
    </source>
</evidence>
<dbReference type="AlphaFoldDB" id="A0A1G8L5Z0"/>
<evidence type="ECO:0000256" key="7">
    <source>
        <dbReference type="SAM" id="SignalP"/>
    </source>
</evidence>
<evidence type="ECO:0000256" key="4">
    <source>
        <dbReference type="ARBA" id="ARBA00023136"/>
    </source>
</evidence>
<evidence type="ECO:0000256" key="6">
    <source>
        <dbReference type="ARBA" id="ARBA00023288"/>
    </source>
</evidence>
<feature type="chain" id="PRO_5011626694" evidence="7">
    <location>
        <begin position="25"/>
        <end position="267"/>
    </location>
</feature>
<reference evidence="8 9" key="1">
    <citation type="submission" date="2017-09" db="EMBL/GenBank/DDBJ databases">
        <title>Bacterial strain isolated from the female urinary microbiota.</title>
        <authorList>
            <person name="Thomas-White K."/>
            <person name="Kumar N."/>
            <person name="Forster S."/>
            <person name="Putonti C."/>
            <person name="Lawley T."/>
            <person name="Wolfe A.J."/>
        </authorList>
    </citation>
    <scope>NUCLEOTIDE SEQUENCE [LARGE SCALE GENOMIC DNA]</scope>
    <source>
        <strain evidence="8 9">UMB0852</strain>
    </source>
</reference>
<evidence type="ECO:0000256" key="2">
    <source>
        <dbReference type="ARBA" id="ARBA00008973"/>
    </source>
</evidence>
<comment type="similarity">
    <text evidence="2">Belongs to the NlpA lipoprotein family.</text>
</comment>
<dbReference type="Proteomes" id="UP000235682">
    <property type="component" value="Unassembled WGS sequence"/>
</dbReference>
<evidence type="ECO:0000256" key="1">
    <source>
        <dbReference type="ARBA" id="ARBA00004635"/>
    </source>
</evidence>
<protein>
    <submittedName>
        <fullName evidence="8">Methionine ABC transporter substrate-binding protein</fullName>
    </submittedName>
</protein>
<comment type="caution">
    <text evidence="8">The sequence shown here is derived from an EMBL/GenBank/DDBJ whole genome shotgun (WGS) entry which is preliminary data.</text>
</comment>
<name>A0A1G8L5Z0_9LACT</name>
<dbReference type="EMBL" id="PNHE01000012">
    <property type="protein sequence ID" value="PMC58513.1"/>
    <property type="molecule type" value="Genomic_DNA"/>
</dbReference>
<keyword evidence="9" id="KW-1185">Reference proteome</keyword>